<protein>
    <submittedName>
        <fullName evidence="1">Uncharacterized protein</fullName>
    </submittedName>
</protein>
<proteinExistence type="predicted"/>
<dbReference type="PANTHER" id="PTHR33112">
    <property type="entry name" value="DOMAIN PROTEIN, PUTATIVE-RELATED"/>
    <property type="match status" value="1"/>
</dbReference>
<reference evidence="1" key="2">
    <citation type="submission" date="2023-06" db="EMBL/GenBank/DDBJ databases">
        <authorList>
            <consortium name="Lawrence Berkeley National Laboratory"/>
            <person name="Haridas S."/>
            <person name="Hensen N."/>
            <person name="Bonometti L."/>
            <person name="Westerberg I."/>
            <person name="Brannstrom I.O."/>
            <person name="Guillou S."/>
            <person name="Cros-Aarteil S."/>
            <person name="Calhoun S."/>
            <person name="Kuo A."/>
            <person name="Mondo S."/>
            <person name="Pangilinan J."/>
            <person name="Riley R."/>
            <person name="LaButti K."/>
            <person name="Andreopoulos B."/>
            <person name="Lipzen A."/>
            <person name="Chen C."/>
            <person name="Yanf M."/>
            <person name="Daum C."/>
            <person name="Ng V."/>
            <person name="Clum A."/>
            <person name="Steindorff A."/>
            <person name="Ohm R."/>
            <person name="Martin F."/>
            <person name="Silar P."/>
            <person name="Natvig D."/>
            <person name="Lalanne C."/>
            <person name="Gautier V."/>
            <person name="Ament-velasquez S.L."/>
            <person name="Kruys A."/>
            <person name="Hutchinson M.I."/>
            <person name="Powell A.J."/>
            <person name="Barry K."/>
            <person name="Miller A.N."/>
            <person name="Grigoriev I.V."/>
            <person name="Debuchy R."/>
            <person name="Gladieux P."/>
            <person name="Thoren M.H."/>
            <person name="Johannesson H."/>
        </authorList>
    </citation>
    <scope>NUCLEOTIDE SEQUENCE</scope>
    <source>
        <strain evidence="1">CBS 232.78</strain>
    </source>
</reference>
<accession>A0AAE0U0J3</accession>
<dbReference type="Proteomes" id="UP001285441">
    <property type="component" value="Unassembled WGS sequence"/>
</dbReference>
<comment type="caution">
    <text evidence="1">The sequence shown here is derived from an EMBL/GenBank/DDBJ whole genome shotgun (WGS) entry which is preliminary data.</text>
</comment>
<evidence type="ECO:0000313" key="1">
    <source>
        <dbReference type="EMBL" id="KAK3386139.1"/>
    </source>
</evidence>
<dbReference type="PANTHER" id="PTHR33112:SF16">
    <property type="entry name" value="HETEROKARYON INCOMPATIBILITY DOMAIN-CONTAINING PROTEIN"/>
    <property type="match status" value="1"/>
</dbReference>
<keyword evidence="2" id="KW-1185">Reference proteome</keyword>
<evidence type="ECO:0000313" key="2">
    <source>
        <dbReference type="Proteomes" id="UP001285441"/>
    </source>
</evidence>
<name>A0AAE0U0J3_9PEZI</name>
<sequence length="318" mass="35770">MPRSHEAMWHGLEVFRCFCLYSRGHLTRDLSRLHVRFQKTGACVKLILSQGENFASKALNLVPRGVGGPAGPVLLCRLVMQVLDAEYKLHNDGKSINLDGNAEATVTLCWRTAKQLLGVQHNDNLWRIGVKLTSLGCRGIFETKLMIELFNSGENPELMFGRACGENKGCKTSFRTKFEHPAAEFVYGIDFNDMQLKKLAEGDQYCALSYVWGKKLMYLLKRGNLEKLMSTNSIAEINYELPLTIVDAMRLDDNEHKAEVIGKMHLVYSKAEITIVAVSESDSFYGLPGYGRNPRDVPQPVRRVGKDGLVLGVRPRYQ</sequence>
<gene>
    <name evidence="1" type="ORF">B0H63DRAFT_450121</name>
</gene>
<dbReference type="EMBL" id="JAULSW010000004">
    <property type="protein sequence ID" value="KAK3386139.1"/>
    <property type="molecule type" value="Genomic_DNA"/>
</dbReference>
<reference evidence="1" key="1">
    <citation type="journal article" date="2023" name="Mol. Phylogenet. Evol.">
        <title>Genome-scale phylogeny and comparative genomics of the fungal order Sordariales.</title>
        <authorList>
            <person name="Hensen N."/>
            <person name="Bonometti L."/>
            <person name="Westerberg I."/>
            <person name="Brannstrom I.O."/>
            <person name="Guillou S."/>
            <person name="Cros-Aarteil S."/>
            <person name="Calhoun S."/>
            <person name="Haridas S."/>
            <person name="Kuo A."/>
            <person name="Mondo S."/>
            <person name="Pangilinan J."/>
            <person name="Riley R."/>
            <person name="LaButti K."/>
            <person name="Andreopoulos B."/>
            <person name="Lipzen A."/>
            <person name="Chen C."/>
            <person name="Yan M."/>
            <person name="Daum C."/>
            <person name="Ng V."/>
            <person name="Clum A."/>
            <person name="Steindorff A."/>
            <person name="Ohm R.A."/>
            <person name="Martin F."/>
            <person name="Silar P."/>
            <person name="Natvig D.O."/>
            <person name="Lalanne C."/>
            <person name="Gautier V."/>
            <person name="Ament-Velasquez S.L."/>
            <person name="Kruys A."/>
            <person name="Hutchinson M.I."/>
            <person name="Powell A.J."/>
            <person name="Barry K."/>
            <person name="Miller A.N."/>
            <person name="Grigoriev I.V."/>
            <person name="Debuchy R."/>
            <person name="Gladieux P."/>
            <person name="Hiltunen Thoren M."/>
            <person name="Johannesson H."/>
        </authorList>
    </citation>
    <scope>NUCLEOTIDE SEQUENCE</scope>
    <source>
        <strain evidence="1">CBS 232.78</strain>
    </source>
</reference>
<organism evidence="1 2">
    <name type="scientific">Podospora didyma</name>
    <dbReference type="NCBI Taxonomy" id="330526"/>
    <lineage>
        <taxon>Eukaryota</taxon>
        <taxon>Fungi</taxon>
        <taxon>Dikarya</taxon>
        <taxon>Ascomycota</taxon>
        <taxon>Pezizomycotina</taxon>
        <taxon>Sordariomycetes</taxon>
        <taxon>Sordariomycetidae</taxon>
        <taxon>Sordariales</taxon>
        <taxon>Podosporaceae</taxon>
        <taxon>Podospora</taxon>
    </lineage>
</organism>
<dbReference type="AlphaFoldDB" id="A0AAE0U0J3"/>